<comment type="caution">
    <text evidence="3">The sequence shown here is derived from an EMBL/GenBank/DDBJ whole genome shotgun (WGS) entry which is preliminary data.</text>
</comment>
<dbReference type="InterPro" id="IPR016047">
    <property type="entry name" value="M23ase_b-sheet_dom"/>
</dbReference>
<dbReference type="EMBL" id="MFKO01000002">
    <property type="protein sequence ID" value="OGG42002.1"/>
    <property type="molecule type" value="Genomic_DNA"/>
</dbReference>
<gene>
    <name evidence="3" type="ORF">A2837_02235</name>
</gene>
<feature type="domain" description="M23ase beta-sheet core" evidence="2">
    <location>
        <begin position="303"/>
        <end position="397"/>
    </location>
</feature>
<dbReference type="SUPFAM" id="SSF51261">
    <property type="entry name" value="Duplicated hybrid motif"/>
    <property type="match status" value="1"/>
</dbReference>
<proteinExistence type="predicted"/>
<dbReference type="Pfam" id="PF01551">
    <property type="entry name" value="Peptidase_M23"/>
    <property type="match status" value="1"/>
</dbReference>
<dbReference type="CDD" id="cd12797">
    <property type="entry name" value="M23_peptidase"/>
    <property type="match status" value="1"/>
</dbReference>
<evidence type="ECO:0000259" key="2">
    <source>
        <dbReference type="Pfam" id="PF01551"/>
    </source>
</evidence>
<sequence length="437" mass="48574">MKFRSSRHLVAFFLGILLIPSASFFIPSANAQTEVERLQAEIRERNERLGEIEKEIAQYESELLKVGAEKGTLQKAINQLELERKKVLADITYTETKINNTDLQIGKLSIEIGDTTEDIGQNVAAVAEILRVVAENDSDSLLELFLRHENLAEFWDEVENLETVRQSMRERVTELDSLRNTLTGKKIEETDRRGELVSLKQQYTGQQAILESNKKEKNQLLTVTKNQESEYQKQLAEKKAARELLVKEVQAIESELQFALDPNSIPTKGSAVFRWPLDKVVLTQYFGYTKFALENPGVYKNNMHNGIDLGAAVGTKIYAPLSGTVRATGNTDLVAGCYSWGQWALVDHPNGLSTLFAHMSWTGVSAGQQLSTGDVIGYVGATGYATGPHLHFTVYASEAVQVKRFNEFKAVTGCGSAFSPFSAVEGYINPLDFLPSP</sequence>
<dbReference type="Gene3D" id="6.10.250.3150">
    <property type="match status" value="1"/>
</dbReference>
<evidence type="ECO:0000313" key="3">
    <source>
        <dbReference type="EMBL" id="OGG42002.1"/>
    </source>
</evidence>
<reference evidence="3 4" key="1">
    <citation type="journal article" date="2016" name="Nat. Commun.">
        <title>Thousands of microbial genomes shed light on interconnected biogeochemical processes in an aquifer system.</title>
        <authorList>
            <person name="Anantharaman K."/>
            <person name="Brown C.T."/>
            <person name="Hug L.A."/>
            <person name="Sharon I."/>
            <person name="Castelle C.J."/>
            <person name="Probst A.J."/>
            <person name="Thomas B.C."/>
            <person name="Singh A."/>
            <person name="Wilkins M.J."/>
            <person name="Karaoz U."/>
            <person name="Brodie E.L."/>
            <person name="Williams K.H."/>
            <person name="Hubbard S.S."/>
            <person name="Banfield J.F."/>
        </authorList>
    </citation>
    <scope>NUCLEOTIDE SEQUENCE [LARGE SCALE GENOMIC DNA]</scope>
</reference>
<organism evidence="3 4">
    <name type="scientific">Candidatus Kaiserbacteria bacterium RIFCSPHIGHO2_01_FULL_46_22</name>
    <dbReference type="NCBI Taxonomy" id="1798475"/>
    <lineage>
        <taxon>Bacteria</taxon>
        <taxon>Candidatus Kaiseribacteriota</taxon>
    </lineage>
</organism>
<protein>
    <recommendedName>
        <fullName evidence="2">M23ase beta-sheet core domain-containing protein</fullName>
    </recommendedName>
</protein>
<keyword evidence="1" id="KW-0175">Coiled coil</keyword>
<dbReference type="InterPro" id="IPR050570">
    <property type="entry name" value="Cell_wall_metabolism_enzyme"/>
</dbReference>
<evidence type="ECO:0000313" key="4">
    <source>
        <dbReference type="Proteomes" id="UP000176322"/>
    </source>
</evidence>
<dbReference type="Gene3D" id="2.70.70.10">
    <property type="entry name" value="Glucose Permease (Domain IIA)"/>
    <property type="match status" value="1"/>
</dbReference>
<name>A0A1F6BZ00_9BACT</name>
<dbReference type="PANTHER" id="PTHR21666:SF270">
    <property type="entry name" value="MUREIN HYDROLASE ACTIVATOR ENVC"/>
    <property type="match status" value="1"/>
</dbReference>
<dbReference type="Proteomes" id="UP000176322">
    <property type="component" value="Unassembled WGS sequence"/>
</dbReference>
<feature type="coiled-coil region" evidence="1">
    <location>
        <begin position="28"/>
        <end position="90"/>
    </location>
</feature>
<evidence type="ECO:0000256" key="1">
    <source>
        <dbReference type="SAM" id="Coils"/>
    </source>
</evidence>
<dbReference type="AlphaFoldDB" id="A0A1F6BZ00"/>
<dbReference type="PANTHER" id="PTHR21666">
    <property type="entry name" value="PEPTIDASE-RELATED"/>
    <property type="match status" value="1"/>
</dbReference>
<dbReference type="GO" id="GO:0004222">
    <property type="term" value="F:metalloendopeptidase activity"/>
    <property type="evidence" value="ECO:0007669"/>
    <property type="project" value="TreeGrafter"/>
</dbReference>
<dbReference type="InterPro" id="IPR011055">
    <property type="entry name" value="Dup_hybrid_motif"/>
</dbReference>
<accession>A0A1F6BZ00</accession>
<dbReference type="STRING" id="1798475.A2837_02235"/>